<evidence type="ECO:0000313" key="2">
    <source>
        <dbReference type="EMBL" id="TQS18580.1"/>
    </source>
</evidence>
<gene>
    <name evidence="2" type="ORF">FLX08_23860</name>
</gene>
<dbReference type="EMBL" id="VIRM01000031">
    <property type="protein sequence ID" value="TQS18580.1"/>
    <property type="molecule type" value="Genomic_DNA"/>
</dbReference>
<evidence type="ECO:0000313" key="3">
    <source>
        <dbReference type="Proteomes" id="UP000316541"/>
    </source>
</evidence>
<organism evidence="2 3">
    <name type="scientific">Microbispora hainanensis</name>
    <dbReference type="NCBI Taxonomy" id="568844"/>
    <lineage>
        <taxon>Bacteria</taxon>
        <taxon>Bacillati</taxon>
        <taxon>Actinomycetota</taxon>
        <taxon>Actinomycetes</taxon>
        <taxon>Streptosporangiales</taxon>
        <taxon>Streptosporangiaceae</taxon>
        <taxon>Microbispora</taxon>
    </lineage>
</organism>
<comment type="caution">
    <text evidence="2">The sequence shown here is derived from an EMBL/GenBank/DDBJ whole genome shotgun (WGS) entry which is preliminary data.</text>
</comment>
<name>A0A544YP85_9ACTN</name>
<dbReference type="Proteomes" id="UP000316541">
    <property type="component" value="Unassembled WGS sequence"/>
</dbReference>
<protein>
    <submittedName>
        <fullName evidence="2">Uncharacterized protein</fullName>
    </submittedName>
</protein>
<accession>A0A544YP85</accession>
<reference evidence="2 3" key="1">
    <citation type="submission" date="2019-07" db="EMBL/GenBank/DDBJ databases">
        <title>Microbispora hainanensis DSM 45428.</title>
        <authorList>
            <person name="Thawai C."/>
        </authorList>
    </citation>
    <scope>NUCLEOTIDE SEQUENCE [LARGE SCALE GENOMIC DNA]</scope>
    <source>
        <strain evidence="2 3">DSM 45428</strain>
    </source>
</reference>
<evidence type="ECO:0000256" key="1">
    <source>
        <dbReference type="SAM" id="MobiDB-lite"/>
    </source>
</evidence>
<dbReference type="AlphaFoldDB" id="A0A544YP85"/>
<sequence>MPSPNSRPRLRKRCQGHHDGRAEGVDMRTKRIMRQMRGRAGFDLLPQRIRCAADHSVPPPIAGHARIGAHVIR</sequence>
<proteinExistence type="predicted"/>
<feature type="region of interest" description="Disordered" evidence="1">
    <location>
        <begin position="1"/>
        <end position="23"/>
    </location>
</feature>